<sequence>MADRTFVSSNSNVGTNPCQQQVFSFPTIISLPAAGVAFNILTVSTAAEEESKMDGDPPTATVVVEKRILVKDAMEMDTKSAYAIALESCNNGHCQSTASITDADNSMASSNDDGKIHKPLWKIIEAKDDLPEAPDGPKREWEPVYHWFHNISKKEAKAKVLETNDGDGATALHSACLKQAPLDIIRKILDIGGAETAKLTDAHGRLPLHCACIFESDLNVIQHLIDFYPDGACQKDIYDKLPLHYLAAEDYCNPQAMQALIHAYPDGTRVRDGEGNLPLHLACRYPSGLQVIKALTDVYPAGAGEKDSNGSLPVHDACRYKGTPQQAILHLIDIYPESADECDSSGRLAVHLASYRGFFKVVKALIDLYPDGVCEKDRDGRLPLHLACKQSPDPSQQVILHLIDVYRDGAADKDIDGDLPLHHYIACQQSFDLQVLAALIAAHPKSMEERNIHGRTPFQSSKKGSDGASKYLHYILHNEGYWNGGSVLTGERKLKSCMEYMPHEIFLSAISQNIDSKQLVPLLNRMSCNQVAVFYIMRDLYIYVALIVSFISATNQYLLEEEPNLGWAISLIPLAIVLFLIELLQLWRRKKNGETAAYFVDVWNWIELTAIALILASAERLIMEEYVQLDGDTERTRRLLMFTGFFLFGSLVSFMKKALLPFATFVGGVMFILWALIPFLVMAGMTLVTFGYMYFVSYSDQEGFETMMASLFSVFSAVIGGQHDAAVGLLDIVFGVVTAIVLLNVLIAIVCKAWNQAIERKYARAVFWQYRIAFILEMGIDDLNEEAEWDSEDKLVLGPVGLRFILRCISLAFKFVLGVLSFGYCWPMHMRKNLFAEKLEIDEESTEKAETKELVSLITEQSTKLDKMDAENKQLVNKVVGMTAENKLLSFKIADMKAGTFDLALEMKTLQSQNNRILVLLEGLSKQENK</sequence>
<comment type="caution">
    <text evidence="5">The sequence shown here is derived from an EMBL/GenBank/DDBJ whole genome shotgun (WGS) entry which is preliminary data.</text>
</comment>
<dbReference type="GO" id="GO:0051015">
    <property type="term" value="F:actin filament binding"/>
    <property type="evidence" value="ECO:0007669"/>
    <property type="project" value="TreeGrafter"/>
</dbReference>
<organism evidence="5 6">
    <name type="scientific">Cylindrotheca closterium</name>
    <dbReference type="NCBI Taxonomy" id="2856"/>
    <lineage>
        <taxon>Eukaryota</taxon>
        <taxon>Sar</taxon>
        <taxon>Stramenopiles</taxon>
        <taxon>Ochrophyta</taxon>
        <taxon>Bacillariophyta</taxon>
        <taxon>Bacillariophyceae</taxon>
        <taxon>Bacillariophycidae</taxon>
        <taxon>Bacillariales</taxon>
        <taxon>Bacillariaceae</taxon>
        <taxon>Cylindrotheca</taxon>
    </lineage>
</organism>
<name>A0AAD2CKM6_9STRA</name>
<dbReference type="PANTHER" id="PTHR24153">
    <property type="entry name" value="ESPIN"/>
    <property type="match status" value="1"/>
</dbReference>
<feature type="coiled-coil region" evidence="3">
    <location>
        <begin position="858"/>
        <end position="885"/>
    </location>
</feature>
<feature type="transmembrane region" description="Helical" evidence="4">
    <location>
        <begin position="662"/>
        <end position="695"/>
    </location>
</feature>
<dbReference type="SMART" id="SM00248">
    <property type="entry name" value="ANK"/>
    <property type="match status" value="7"/>
</dbReference>
<dbReference type="InterPro" id="IPR052420">
    <property type="entry name" value="Espin/Espin-like"/>
</dbReference>
<dbReference type="InterPro" id="IPR036770">
    <property type="entry name" value="Ankyrin_rpt-contain_sf"/>
</dbReference>
<feature type="transmembrane region" description="Helical" evidence="4">
    <location>
        <begin position="565"/>
        <end position="584"/>
    </location>
</feature>
<feature type="transmembrane region" description="Helical" evidence="4">
    <location>
        <begin position="732"/>
        <end position="750"/>
    </location>
</feature>
<evidence type="ECO:0000256" key="1">
    <source>
        <dbReference type="ARBA" id="ARBA00022737"/>
    </source>
</evidence>
<gene>
    <name evidence="5" type="ORF">CYCCA115_LOCUS5410</name>
</gene>
<proteinExistence type="predicted"/>
<keyword evidence="1" id="KW-0677">Repeat</keyword>
<feature type="transmembrane region" description="Helical" evidence="4">
    <location>
        <begin position="800"/>
        <end position="826"/>
    </location>
</feature>
<keyword evidence="4" id="KW-0812">Transmembrane</keyword>
<evidence type="ECO:0000313" key="6">
    <source>
        <dbReference type="Proteomes" id="UP001295423"/>
    </source>
</evidence>
<dbReference type="AlphaFoldDB" id="A0AAD2CKM6"/>
<keyword evidence="3" id="KW-0175">Coiled coil</keyword>
<feature type="transmembrane region" description="Helical" evidence="4">
    <location>
        <begin position="638"/>
        <end position="655"/>
    </location>
</feature>
<dbReference type="Proteomes" id="UP001295423">
    <property type="component" value="Unassembled WGS sequence"/>
</dbReference>
<protein>
    <recommendedName>
        <fullName evidence="7">Ion transport domain-containing protein</fullName>
    </recommendedName>
</protein>
<dbReference type="GO" id="GO:0005737">
    <property type="term" value="C:cytoplasm"/>
    <property type="evidence" value="ECO:0007669"/>
    <property type="project" value="TreeGrafter"/>
</dbReference>
<evidence type="ECO:0000256" key="2">
    <source>
        <dbReference type="ARBA" id="ARBA00023043"/>
    </source>
</evidence>
<keyword evidence="4" id="KW-0472">Membrane</keyword>
<keyword evidence="6" id="KW-1185">Reference proteome</keyword>
<evidence type="ECO:0000256" key="4">
    <source>
        <dbReference type="SAM" id="Phobius"/>
    </source>
</evidence>
<accession>A0AAD2CKM6</accession>
<dbReference type="Pfam" id="PF12796">
    <property type="entry name" value="Ank_2"/>
    <property type="match status" value="1"/>
</dbReference>
<evidence type="ECO:0000313" key="5">
    <source>
        <dbReference type="EMBL" id="CAJ1936881.1"/>
    </source>
</evidence>
<keyword evidence="4" id="KW-1133">Transmembrane helix</keyword>
<feature type="transmembrane region" description="Helical" evidence="4">
    <location>
        <begin position="596"/>
        <end position="618"/>
    </location>
</feature>
<dbReference type="EMBL" id="CAKOGP040000569">
    <property type="protein sequence ID" value="CAJ1936881.1"/>
    <property type="molecule type" value="Genomic_DNA"/>
</dbReference>
<dbReference type="Gene3D" id="1.25.40.20">
    <property type="entry name" value="Ankyrin repeat-containing domain"/>
    <property type="match status" value="2"/>
</dbReference>
<evidence type="ECO:0008006" key="7">
    <source>
        <dbReference type="Google" id="ProtNLM"/>
    </source>
</evidence>
<dbReference type="PANTHER" id="PTHR24153:SF8">
    <property type="entry name" value="FORKED, ISOFORM F"/>
    <property type="match status" value="1"/>
</dbReference>
<dbReference type="GO" id="GO:0051017">
    <property type="term" value="P:actin filament bundle assembly"/>
    <property type="evidence" value="ECO:0007669"/>
    <property type="project" value="TreeGrafter"/>
</dbReference>
<keyword evidence="2" id="KW-0040">ANK repeat</keyword>
<dbReference type="InterPro" id="IPR002110">
    <property type="entry name" value="Ankyrin_rpt"/>
</dbReference>
<evidence type="ECO:0000256" key="3">
    <source>
        <dbReference type="SAM" id="Coils"/>
    </source>
</evidence>
<feature type="transmembrane region" description="Helical" evidence="4">
    <location>
        <begin position="540"/>
        <end position="559"/>
    </location>
</feature>
<dbReference type="SUPFAM" id="SSF48403">
    <property type="entry name" value="Ankyrin repeat"/>
    <property type="match status" value="1"/>
</dbReference>
<reference evidence="5" key="1">
    <citation type="submission" date="2023-08" db="EMBL/GenBank/DDBJ databases">
        <authorList>
            <person name="Audoor S."/>
            <person name="Bilcke G."/>
        </authorList>
    </citation>
    <scope>NUCLEOTIDE SEQUENCE</scope>
</reference>